<reference evidence="1" key="2">
    <citation type="submission" date="2020-09" db="EMBL/GenBank/DDBJ databases">
        <authorList>
            <person name="Sun Q."/>
            <person name="Zhou Y."/>
        </authorList>
    </citation>
    <scope>NUCLEOTIDE SEQUENCE</scope>
    <source>
        <strain evidence="1">CGMCC 4.7201</strain>
    </source>
</reference>
<keyword evidence="2" id="KW-1185">Reference proteome</keyword>
<organism evidence="1 2">
    <name type="scientific">Wenjunlia tyrosinilytica</name>
    <dbReference type="NCBI Taxonomy" id="1544741"/>
    <lineage>
        <taxon>Bacteria</taxon>
        <taxon>Bacillati</taxon>
        <taxon>Actinomycetota</taxon>
        <taxon>Actinomycetes</taxon>
        <taxon>Kitasatosporales</taxon>
        <taxon>Streptomycetaceae</taxon>
        <taxon>Wenjunlia</taxon>
    </lineage>
</organism>
<dbReference type="AlphaFoldDB" id="A0A917ZYL2"/>
<protein>
    <submittedName>
        <fullName evidence="1">Uncharacterized protein</fullName>
    </submittedName>
</protein>
<comment type="caution">
    <text evidence="1">The sequence shown here is derived from an EMBL/GenBank/DDBJ whole genome shotgun (WGS) entry which is preliminary data.</text>
</comment>
<name>A0A917ZYL2_9ACTN</name>
<sequence>MAQDIAISNSVREFIRRLETETVKALATDMRHAVSRLEGAEAPKGHRYTVLPCGFTMLYREMAPDEVDEYRMGPGFVVVELGDFEDFQ</sequence>
<reference evidence="1" key="1">
    <citation type="journal article" date="2014" name="Int. J. Syst. Evol. Microbiol.">
        <title>Complete genome sequence of Corynebacterium casei LMG S-19264T (=DSM 44701T), isolated from a smear-ripened cheese.</title>
        <authorList>
            <consortium name="US DOE Joint Genome Institute (JGI-PGF)"/>
            <person name="Walter F."/>
            <person name="Albersmeier A."/>
            <person name="Kalinowski J."/>
            <person name="Ruckert C."/>
        </authorList>
    </citation>
    <scope>NUCLEOTIDE SEQUENCE</scope>
    <source>
        <strain evidence="1">CGMCC 4.7201</strain>
    </source>
</reference>
<proteinExistence type="predicted"/>
<dbReference type="Proteomes" id="UP000641932">
    <property type="component" value="Unassembled WGS sequence"/>
</dbReference>
<dbReference type="EMBL" id="BMMS01000065">
    <property type="protein sequence ID" value="GGP00760.1"/>
    <property type="molecule type" value="Genomic_DNA"/>
</dbReference>
<accession>A0A917ZYL2</accession>
<gene>
    <name evidence="1" type="ORF">GCM10012280_70220</name>
</gene>
<evidence type="ECO:0000313" key="1">
    <source>
        <dbReference type="EMBL" id="GGP00760.1"/>
    </source>
</evidence>
<evidence type="ECO:0000313" key="2">
    <source>
        <dbReference type="Proteomes" id="UP000641932"/>
    </source>
</evidence>